<proteinExistence type="predicted"/>
<dbReference type="PANTHER" id="PTHR48493">
    <property type="entry name" value="UBIQUITIN-LIKE DOMAIN-CONTAINING CTD PHOSPHATASE 1"/>
    <property type="match status" value="1"/>
</dbReference>
<evidence type="ECO:0000256" key="1">
    <source>
        <dbReference type="SAM" id="MobiDB-lite"/>
    </source>
</evidence>
<organism evidence="3 4">
    <name type="scientific">Triparma strigata</name>
    <dbReference type="NCBI Taxonomy" id="1606541"/>
    <lineage>
        <taxon>Eukaryota</taxon>
        <taxon>Sar</taxon>
        <taxon>Stramenopiles</taxon>
        <taxon>Ochrophyta</taxon>
        <taxon>Bolidophyceae</taxon>
        <taxon>Parmales</taxon>
        <taxon>Triparmaceae</taxon>
        <taxon>Triparma</taxon>
    </lineage>
</organism>
<reference evidence="4" key="1">
    <citation type="journal article" date="2023" name="Commun. Biol.">
        <title>Genome analysis of Parmales, the sister group of diatoms, reveals the evolutionary specialization of diatoms from phago-mixotrophs to photoautotrophs.</title>
        <authorList>
            <person name="Ban H."/>
            <person name="Sato S."/>
            <person name="Yoshikawa S."/>
            <person name="Yamada K."/>
            <person name="Nakamura Y."/>
            <person name="Ichinomiya M."/>
            <person name="Sato N."/>
            <person name="Blanc-Mathieu R."/>
            <person name="Endo H."/>
            <person name="Kuwata A."/>
            <person name="Ogata H."/>
        </authorList>
    </citation>
    <scope>NUCLEOTIDE SEQUENCE [LARGE SCALE GENOMIC DNA]</scope>
    <source>
        <strain evidence="4">NIES 3701</strain>
    </source>
</reference>
<evidence type="ECO:0000313" key="3">
    <source>
        <dbReference type="EMBL" id="GMH61228.1"/>
    </source>
</evidence>
<dbReference type="SMART" id="SM00577">
    <property type="entry name" value="CPDc"/>
    <property type="match status" value="1"/>
</dbReference>
<dbReference type="EMBL" id="BRXY01000070">
    <property type="protein sequence ID" value="GMH61228.1"/>
    <property type="molecule type" value="Genomic_DNA"/>
</dbReference>
<accession>A0A9W7E3S6</accession>
<dbReference type="InterPro" id="IPR051658">
    <property type="entry name" value="UBLCP1"/>
</dbReference>
<dbReference type="Gene3D" id="3.10.20.90">
    <property type="entry name" value="Phosphatidylinositol 3-kinase Catalytic Subunit, Chain A, domain 1"/>
    <property type="match status" value="1"/>
</dbReference>
<protein>
    <recommendedName>
        <fullName evidence="2">FCP1 homology domain-containing protein</fullName>
    </recommendedName>
</protein>
<dbReference type="Pfam" id="PF03031">
    <property type="entry name" value="NIF"/>
    <property type="match status" value="1"/>
</dbReference>
<dbReference type="OrthoDB" id="1711508at2759"/>
<feature type="compositionally biased region" description="Low complexity" evidence="1">
    <location>
        <begin position="15"/>
        <end position="46"/>
    </location>
</feature>
<dbReference type="InterPro" id="IPR004274">
    <property type="entry name" value="FCP1_dom"/>
</dbReference>
<dbReference type="Proteomes" id="UP001165085">
    <property type="component" value="Unassembled WGS sequence"/>
</dbReference>
<dbReference type="PANTHER" id="PTHR48493:SF1">
    <property type="entry name" value="UBIQUITIN-LIKE DOMAIN-CONTAINING CTD PHOSPHATASE 1"/>
    <property type="match status" value="1"/>
</dbReference>
<dbReference type="GO" id="GO:0090364">
    <property type="term" value="P:regulation of proteasome assembly"/>
    <property type="evidence" value="ECO:0007669"/>
    <property type="project" value="InterPro"/>
</dbReference>
<dbReference type="PROSITE" id="PS50969">
    <property type="entry name" value="FCP1"/>
    <property type="match status" value="1"/>
</dbReference>
<dbReference type="Gene3D" id="3.40.50.1000">
    <property type="entry name" value="HAD superfamily/HAD-like"/>
    <property type="match status" value="1"/>
</dbReference>
<dbReference type="InterPro" id="IPR036412">
    <property type="entry name" value="HAD-like_sf"/>
</dbReference>
<comment type="caution">
    <text evidence="3">The sequence shown here is derived from an EMBL/GenBank/DDBJ whole genome shotgun (WGS) entry which is preliminary data.</text>
</comment>
<feature type="region of interest" description="Disordered" evidence="1">
    <location>
        <begin position="1"/>
        <end position="49"/>
    </location>
</feature>
<evidence type="ECO:0000259" key="2">
    <source>
        <dbReference type="PROSITE" id="PS50969"/>
    </source>
</evidence>
<feature type="domain" description="FCP1 homology" evidence="2">
    <location>
        <begin position="201"/>
        <end position="371"/>
    </location>
</feature>
<evidence type="ECO:0000313" key="4">
    <source>
        <dbReference type="Proteomes" id="UP001165085"/>
    </source>
</evidence>
<name>A0A9W7E3S6_9STRA</name>
<dbReference type="SUPFAM" id="SSF54236">
    <property type="entry name" value="Ubiquitin-like"/>
    <property type="match status" value="1"/>
</dbReference>
<gene>
    <name evidence="3" type="ORF">TrST_g12769</name>
</gene>
<dbReference type="InterPro" id="IPR029071">
    <property type="entry name" value="Ubiquitin-like_domsf"/>
</dbReference>
<dbReference type="AlphaFoldDB" id="A0A9W7E3S6"/>
<dbReference type="InterPro" id="IPR023214">
    <property type="entry name" value="HAD_sf"/>
</dbReference>
<sequence length="403" mass="45263">MSSFTVPIAADMIDPSQPTPSTTSTTSTTNTNTTSTSTTSPSQSQSYVDSEITPTHTLIAKWSKQRLSFSMTGTMTIYNLKTLITGRTNILQHRQKLIGLSPSQGGQVTDETKVEELKVKKRKKTDDTPSTGSTTVLEFILMGTPESDIFIDPSDCPDLPDVVDDFGFDFNAGGEEWVRQITNSTNLQKYIKSTEIFMINPLRPKPLLVLDLDHTLLDFSRKTLENGGEPGSLKRPYMDFFLTSLYPYYDLCIWSQTSWRWLEVKLTELGMISNPGYKIAFVLDKTSMFRVESTKPDGTIFEHHVKPLQLIWSKLGESKYGPHNTVHVDDLSRNFALNKSCGLKCTAYYRKKKAAKGDVELRDMAVYLVKLAGIEDFETVEHGEWMKVVEGKKDISGGEKKKS</sequence>
<keyword evidence="4" id="KW-1185">Reference proteome</keyword>
<dbReference type="SUPFAM" id="SSF56784">
    <property type="entry name" value="HAD-like"/>
    <property type="match status" value="1"/>
</dbReference>